<dbReference type="RefSeq" id="WP_011590967.1">
    <property type="nucleotide sequence ID" value="NC_008261.1"/>
</dbReference>
<feature type="domain" description="NFACT RNA-binding" evidence="6">
    <location>
        <begin position="455"/>
        <end position="547"/>
    </location>
</feature>
<evidence type="ECO:0000259" key="6">
    <source>
        <dbReference type="Pfam" id="PF05670"/>
    </source>
</evidence>
<dbReference type="EMBL" id="CP000246">
    <property type="protein sequence ID" value="ABG84141.1"/>
    <property type="molecule type" value="Genomic_DNA"/>
</dbReference>
<dbReference type="Gene3D" id="2.30.310.10">
    <property type="entry name" value="ibrinogen binding protein from staphylococcus aureus domain"/>
    <property type="match status" value="1"/>
</dbReference>
<dbReference type="GeneID" id="93001618"/>
<dbReference type="AlphaFoldDB" id="A0A0H2YT09"/>
<name>A0A0H2YT09_CLOP1</name>
<dbReference type="HOGENOM" id="CLU_022481_2_1_9"/>
<dbReference type="PaxDb" id="195103-CPF_2101"/>
<keyword evidence="4 5" id="KW-0648">Protein biosynthesis</keyword>
<dbReference type="HAMAP" id="MF_00844_B">
    <property type="entry name" value="RqcH_B"/>
    <property type="match status" value="1"/>
</dbReference>
<evidence type="ECO:0000256" key="5">
    <source>
        <dbReference type="HAMAP-Rule" id="MF_00844"/>
    </source>
</evidence>
<keyword evidence="2 5" id="KW-0699">rRNA-binding</keyword>
<comment type="function">
    <text evidence="5">Key component of the ribosome quality control system (RQC), a ribosome-associated complex that mediates the extraction of incompletely synthesized nascent chains from stalled ribosomes and their subsequent degradation. RqcH recruits Ala-charged tRNA, and with RqcP directs the elongation of stalled nascent chains on 50S ribosomal subunits, leading to non-templated C-terminal alanine extensions (Ala tail). The Ala tail promotes nascent chain degradation. May add between 1 and at least 8 Ala residues. Binds to stalled 50S ribosomal subunits.</text>
</comment>
<dbReference type="PANTHER" id="PTHR15239">
    <property type="entry name" value="NUCLEAR EXPORT MEDIATOR FACTOR NEMF"/>
    <property type="match status" value="1"/>
</dbReference>
<keyword evidence="3 5" id="KW-0694">RNA-binding</keyword>
<dbReference type="GO" id="GO:1990112">
    <property type="term" value="C:RQC complex"/>
    <property type="evidence" value="ECO:0007669"/>
    <property type="project" value="TreeGrafter"/>
</dbReference>
<dbReference type="InterPro" id="IPR051608">
    <property type="entry name" value="RQC_Subunit_NEMF"/>
</dbReference>
<dbReference type="InterPro" id="IPR008532">
    <property type="entry name" value="NFACT_RNA-bd"/>
</dbReference>
<dbReference type="STRING" id="195103.CPF_2101"/>
<dbReference type="FunFam" id="2.30.310.10:FF:000004">
    <property type="entry name" value="Fibronectin-binding protein A"/>
    <property type="match status" value="1"/>
</dbReference>
<dbReference type="Pfam" id="PF05833">
    <property type="entry name" value="NFACT_N"/>
    <property type="match status" value="1"/>
</dbReference>
<gene>
    <name evidence="7" type="primary">fbpA</name>
    <name evidence="5" type="synonym">rqcH</name>
    <name evidence="7" type="ordered locus">CPF_2101</name>
</gene>
<sequence length="575" mass="66488">MALDGIYLYNLINELKDSLINSRIDKINQPEKDEIIINVRGKENKKLLISSSSKYPRLHFTTISKNNPLQPPVFCMVLRKYLTGGRIIDIYQQSTDRIVSIDIANKDEMGFDSVYTLVVEIMARHSNISLVRKRDNKIMESIKHITANKNSFRVLYPGVSYVFPPASEKLNPFDFSKEDLKIELSKNNNELDEKIFSKLLTGVGKNLSLEMYSLFKSQFGDSYVFDDIFNFICNYFNNIFKDIQNIIFYKNEKIIDFYFKDLSILDHCTKEIYDNSSELLDAFFANKDKQDRLHAKSADIQRLVNTNIDRCLKKIKVLEKTLEECDKKEEFKIKGELLTSYIYSIKKGDKSVDLLNYYSEDEEYLTISLDENKTPSENIQFYFKKYNKLKKAEESALEQLAINEDELKYLNSVSSSIQVADNYEDIDAIKNELIETGYIRFRRNNNGKKKEKQSKPYHYVSSNGIDIYVGKNNIQNDYLTLKFADKNDTWLHTKDIPGSHVIVKSSNIPDKTLEEAANLAVFYSKGKGGTKIPVDYTLVKNVKKPSGSKPGMVIYSTNKTVYMDSPKEITLEKLK</sequence>
<dbReference type="Proteomes" id="UP000001823">
    <property type="component" value="Chromosome"/>
</dbReference>
<comment type="similarity">
    <text evidence="5">Belongs to the NEMF family.</text>
</comment>
<reference evidence="7 8" key="1">
    <citation type="journal article" date="2006" name="Genome Res.">
        <title>Skewed genomic variability in strains of the toxigenic bacterial pathogen, Clostridium perfringens.</title>
        <authorList>
            <person name="Myers G.S."/>
            <person name="Rasko D.A."/>
            <person name="Cheung J.K."/>
            <person name="Ravel J."/>
            <person name="Seshadri R."/>
            <person name="Deboy R.T."/>
            <person name="Ren Q."/>
            <person name="Varga J."/>
            <person name="Awad M.M."/>
            <person name="Brinkac L.M."/>
            <person name="Daugherty S.C."/>
            <person name="Haft D.H."/>
            <person name="Dodson R.J."/>
            <person name="Madupu R."/>
            <person name="Nelson W.C."/>
            <person name="Rosovitz M.J."/>
            <person name="Sullivan S.A."/>
            <person name="Khouri H."/>
            <person name="Dimitrov G.I."/>
            <person name="Watkins K.L."/>
            <person name="Mulligan S."/>
            <person name="Benton J."/>
            <person name="Radune D."/>
            <person name="Fisher D.J."/>
            <person name="Atkins H.S."/>
            <person name="Hiscox T."/>
            <person name="Jost B.H."/>
            <person name="Billington S.J."/>
            <person name="Songer J.G."/>
            <person name="McClane B.A."/>
            <person name="Titball R.W."/>
            <person name="Rood J.I."/>
            <person name="Melville S.B."/>
            <person name="Paulsen I.T."/>
        </authorList>
    </citation>
    <scope>NUCLEOTIDE SEQUENCE [LARGE SCALE GENOMIC DNA]</scope>
    <source>
        <strain evidence="8">ATCC 13124 / DSM 756 / JCM 1290 / NCIMB 6125 / NCTC 8237 / S 107 / Type A</strain>
    </source>
</reference>
<keyword evidence="1 5" id="KW-0820">tRNA-binding</keyword>
<protein>
    <recommendedName>
        <fullName evidence="5">Rqc2 homolog RqcH</fullName>
        <shortName evidence="5">RqcH</shortName>
    </recommendedName>
</protein>
<dbReference type="GO" id="GO:0043023">
    <property type="term" value="F:ribosomal large subunit binding"/>
    <property type="evidence" value="ECO:0007669"/>
    <property type="project" value="UniProtKB-UniRule"/>
</dbReference>
<evidence type="ECO:0000313" key="8">
    <source>
        <dbReference type="Proteomes" id="UP000001823"/>
    </source>
</evidence>
<dbReference type="GO" id="GO:0000049">
    <property type="term" value="F:tRNA binding"/>
    <property type="evidence" value="ECO:0007669"/>
    <property type="project" value="UniProtKB-UniRule"/>
</dbReference>
<proteinExistence type="inferred from homology"/>
<dbReference type="GO" id="GO:0019843">
    <property type="term" value="F:rRNA binding"/>
    <property type="evidence" value="ECO:0007669"/>
    <property type="project" value="UniProtKB-UniRule"/>
</dbReference>
<dbReference type="Pfam" id="PF05670">
    <property type="entry name" value="NFACT-R_1"/>
    <property type="match status" value="1"/>
</dbReference>
<comment type="subunit">
    <text evidence="5">Associates with stalled 50S ribosomal subunits. Binds to RqcP.</text>
</comment>
<dbReference type="GO" id="GO:0072344">
    <property type="term" value="P:rescue of stalled ribosome"/>
    <property type="evidence" value="ECO:0007669"/>
    <property type="project" value="UniProtKB-UniRule"/>
</dbReference>
<dbReference type="eggNOG" id="COG1293">
    <property type="taxonomic scope" value="Bacteria"/>
</dbReference>
<evidence type="ECO:0000313" key="7">
    <source>
        <dbReference type="EMBL" id="ABG84141.1"/>
    </source>
</evidence>
<dbReference type="PANTHER" id="PTHR15239:SF6">
    <property type="entry name" value="RIBOSOME QUALITY CONTROL COMPLEX SUBUNIT NEMF"/>
    <property type="match status" value="1"/>
</dbReference>
<organism evidence="7 8">
    <name type="scientific">Clostridium perfringens (strain ATCC 13124 / DSM 756 / JCM 1290 / NCIMB 6125 / NCTC 8237 / Type A)</name>
    <dbReference type="NCBI Taxonomy" id="195103"/>
    <lineage>
        <taxon>Bacteria</taxon>
        <taxon>Bacillati</taxon>
        <taxon>Bacillota</taxon>
        <taxon>Clostridia</taxon>
        <taxon>Eubacteriales</taxon>
        <taxon>Clostridiaceae</taxon>
        <taxon>Clostridium</taxon>
    </lineage>
</organism>
<keyword evidence="8" id="KW-1185">Reference proteome</keyword>
<evidence type="ECO:0000256" key="2">
    <source>
        <dbReference type="ARBA" id="ARBA00022730"/>
    </source>
</evidence>
<evidence type="ECO:0000256" key="1">
    <source>
        <dbReference type="ARBA" id="ARBA00022555"/>
    </source>
</evidence>
<dbReference type="SMR" id="A0A0H2YT09"/>
<evidence type="ECO:0000256" key="4">
    <source>
        <dbReference type="ARBA" id="ARBA00022917"/>
    </source>
</evidence>
<dbReference type="InterPro" id="IPR043682">
    <property type="entry name" value="RqcH_bacterial"/>
</dbReference>
<dbReference type="KEGG" id="cpf:CPF_2101"/>
<evidence type="ECO:0000256" key="3">
    <source>
        <dbReference type="ARBA" id="ARBA00022884"/>
    </source>
</evidence>
<accession>A0A0H2YT09</accession>